<dbReference type="InterPro" id="IPR002401">
    <property type="entry name" value="Cyt_P450_E_grp-I"/>
</dbReference>
<comment type="cofactor">
    <cofactor evidence="1 13">
        <name>heme</name>
        <dbReference type="ChEBI" id="CHEBI:30413"/>
    </cofactor>
</comment>
<dbReference type="PRINTS" id="PR00385">
    <property type="entry name" value="P450"/>
</dbReference>
<gene>
    <name evidence="16" type="ORF">ARMOST_16600</name>
</gene>
<dbReference type="AlphaFoldDB" id="A0A284RWP2"/>
<dbReference type="SUPFAM" id="SSF48264">
    <property type="entry name" value="Cytochrome P450"/>
    <property type="match status" value="1"/>
</dbReference>
<dbReference type="InterPro" id="IPR017972">
    <property type="entry name" value="Cyt_P450_CS"/>
</dbReference>
<keyword evidence="9 14" id="KW-0560">Oxidoreductase</keyword>
<keyword evidence="11 14" id="KW-0503">Monooxygenase</keyword>
<dbReference type="STRING" id="47428.A0A284RWP2"/>
<evidence type="ECO:0008006" key="18">
    <source>
        <dbReference type="Google" id="ProtNLM"/>
    </source>
</evidence>
<dbReference type="GO" id="GO:0016020">
    <property type="term" value="C:membrane"/>
    <property type="evidence" value="ECO:0007669"/>
    <property type="project" value="UniProtKB-SubCell"/>
</dbReference>
<dbReference type="GO" id="GO:0004497">
    <property type="term" value="F:monooxygenase activity"/>
    <property type="evidence" value="ECO:0007669"/>
    <property type="project" value="UniProtKB-KW"/>
</dbReference>
<feature type="chain" id="PRO_5012515542" description="Cytochrome P450" evidence="15">
    <location>
        <begin position="28"/>
        <end position="518"/>
    </location>
</feature>
<keyword evidence="17" id="KW-1185">Reference proteome</keyword>
<evidence type="ECO:0000256" key="15">
    <source>
        <dbReference type="SAM" id="SignalP"/>
    </source>
</evidence>
<dbReference type="Pfam" id="PF00067">
    <property type="entry name" value="p450"/>
    <property type="match status" value="1"/>
</dbReference>
<protein>
    <recommendedName>
        <fullName evidence="18">Cytochrome P450</fullName>
    </recommendedName>
</protein>
<dbReference type="PANTHER" id="PTHR24305">
    <property type="entry name" value="CYTOCHROME P450"/>
    <property type="match status" value="1"/>
</dbReference>
<feature type="signal peptide" evidence="15">
    <location>
        <begin position="1"/>
        <end position="27"/>
    </location>
</feature>
<evidence type="ECO:0000313" key="16">
    <source>
        <dbReference type="EMBL" id="SJL13161.1"/>
    </source>
</evidence>
<evidence type="ECO:0000256" key="8">
    <source>
        <dbReference type="ARBA" id="ARBA00022989"/>
    </source>
</evidence>
<keyword evidence="6" id="KW-0812">Transmembrane</keyword>
<dbReference type="OMA" id="AHACMGR"/>
<evidence type="ECO:0000256" key="1">
    <source>
        <dbReference type="ARBA" id="ARBA00001971"/>
    </source>
</evidence>
<keyword evidence="12" id="KW-0472">Membrane</keyword>
<comment type="pathway">
    <text evidence="3">Secondary metabolite biosynthesis; terpenoid biosynthesis.</text>
</comment>
<evidence type="ECO:0000256" key="10">
    <source>
        <dbReference type="ARBA" id="ARBA00023004"/>
    </source>
</evidence>
<dbReference type="InterPro" id="IPR050121">
    <property type="entry name" value="Cytochrome_P450_monoxygenase"/>
</dbReference>
<evidence type="ECO:0000256" key="14">
    <source>
        <dbReference type="RuleBase" id="RU000461"/>
    </source>
</evidence>
<keyword evidence="8" id="KW-1133">Transmembrane helix</keyword>
<keyword evidence="7 13" id="KW-0479">Metal-binding</keyword>
<dbReference type="PRINTS" id="PR00463">
    <property type="entry name" value="EP450I"/>
</dbReference>
<evidence type="ECO:0000256" key="3">
    <source>
        <dbReference type="ARBA" id="ARBA00004721"/>
    </source>
</evidence>
<feature type="binding site" description="axial binding residue" evidence="13">
    <location>
        <position position="456"/>
    </location>
    <ligand>
        <name>heme</name>
        <dbReference type="ChEBI" id="CHEBI:30413"/>
    </ligand>
    <ligandPart>
        <name>Fe</name>
        <dbReference type="ChEBI" id="CHEBI:18248"/>
    </ligandPart>
</feature>
<evidence type="ECO:0000313" key="17">
    <source>
        <dbReference type="Proteomes" id="UP000219338"/>
    </source>
</evidence>
<evidence type="ECO:0000256" key="11">
    <source>
        <dbReference type="ARBA" id="ARBA00023033"/>
    </source>
</evidence>
<evidence type="ECO:0000256" key="12">
    <source>
        <dbReference type="ARBA" id="ARBA00023136"/>
    </source>
</evidence>
<dbReference type="InterPro" id="IPR036396">
    <property type="entry name" value="Cyt_P450_sf"/>
</dbReference>
<proteinExistence type="inferred from homology"/>
<evidence type="ECO:0000256" key="6">
    <source>
        <dbReference type="ARBA" id="ARBA00022692"/>
    </source>
</evidence>
<keyword evidence="10 13" id="KW-0408">Iron</keyword>
<evidence type="ECO:0000256" key="5">
    <source>
        <dbReference type="ARBA" id="ARBA00022617"/>
    </source>
</evidence>
<evidence type="ECO:0000256" key="9">
    <source>
        <dbReference type="ARBA" id="ARBA00023002"/>
    </source>
</evidence>
<dbReference type="PANTHER" id="PTHR24305:SF166">
    <property type="entry name" value="CYTOCHROME P450 12A4, MITOCHONDRIAL-RELATED"/>
    <property type="match status" value="1"/>
</dbReference>
<comment type="similarity">
    <text evidence="4 14">Belongs to the cytochrome P450 family.</text>
</comment>
<evidence type="ECO:0000256" key="2">
    <source>
        <dbReference type="ARBA" id="ARBA00004370"/>
    </source>
</evidence>
<keyword evidence="5 13" id="KW-0349">Heme</keyword>
<dbReference type="EMBL" id="FUEG01000019">
    <property type="protein sequence ID" value="SJL13161.1"/>
    <property type="molecule type" value="Genomic_DNA"/>
</dbReference>
<dbReference type="Gene3D" id="1.10.630.10">
    <property type="entry name" value="Cytochrome P450"/>
    <property type="match status" value="1"/>
</dbReference>
<dbReference type="OrthoDB" id="1470350at2759"/>
<name>A0A284RWP2_ARMOS</name>
<evidence type="ECO:0000256" key="7">
    <source>
        <dbReference type="ARBA" id="ARBA00022723"/>
    </source>
</evidence>
<dbReference type="InterPro" id="IPR001128">
    <property type="entry name" value="Cyt_P450"/>
</dbReference>
<comment type="subcellular location">
    <subcellularLocation>
        <location evidence="2">Membrane</location>
    </subcellularLocation>
</comment>
<organism evidence="16 17">
    <name type="scientific">Armillaria ostoyae</name>
    <name type="common">Armillaria root rot fungus</name>
    <dbReference type="NCBI Taxonomy" id="47428"/>
    <lineage>
        <taxon>Eukaryota</taxon>
        <taxon>Fungi</taxon>
        <taxon>Dikarya</taxon>
        <taxon>Basidiomycota</taxon>
        <taxon>Agaricomycotina</taxon>
        <taxon>Agaricomycetes</taxon>
        <taxon>Agaricomycetidae</taxon>
        <taxon>Agaricales</taxon>
        <taxon>Marasmiineae</taxon>
        <taxon>Physalacriaceae</taxon>
        <taxon>Armillaria</taxon>
    </lineage>
</organism>
<dbReference type="PROSITE" id="PS00086">
    <property type="entry name" value="CYTOCHROME_P450"/>
    <property type="match status" value="1"/>
</dbReference>
<sequence length="518" mass="58794">MFATLTLGLILLWVIQKSIEFYRNVKAVENHTGYRTILWYRQPLSYLLPPIPGLTSGTNFVFNKKYEGKKILYKQTGWDIVACVTAFPARIEFLIADATIIKDITASRASFPKPVSMFQKLSIFGPNIVASEGDTWRKYRKISAPAFSDKNNRLVWEESIKITEDLINTVWKNENVVQVEHAVDVTLSIALKVIGVAGFGRKMDWQADTVVPERHTMPFHDALNLASTGIVLKLSIPRWAMGLTPKWAKVRTAFDELESYMLEMIRNQQTGEQKGERYDLFSSLLDANDDEDGGGGEIKLTDQELLGNVFIFLVAGHETTGYTLALTLALLALYPDQQEILYRHIKSIVPDGRNPTYEEMPLFTHSLAAFYETLRLFPPVTIPKTSVQDTVFVSTNKAGERKTIPVPQGSILRFDVVGLHRNPRYWKDPEMFNPSRFLGDWSKEAFMPFSQGAHACMGRKFSETEGVAVLTMLISKYKITVRGRPGETFQEKKERVLKTRMGITLTPVHVPLVFTRRE</sequence>
<dbReference type="Proteomes" id="UP000219338">
    <property type="component" value="Unassembled WGS sequence"/>
</dbReference>
<dbReference type="GO" id="GO:0016705">
    <property type="term" value="F:oxidoreductase activity, acting on paired donors, with incorporation or reduction of molecular oxygen"/>
    <property type="evidence" value="ECO:0007669"/>
    <property type="project" value="InterPro"/>
</dbReference>
<evidence type="ECO:0000256" key="13">
    <source>
        <dbReference type="PIRSR" id="PIRSR602401-1"/>
    </source>
</evidence>
<dbReference type="GO" id="GO:0020037">
    <property type="term" value="F:heme binding"/>
    <property type="evidence" value="ECO:0007669"/>
    <property type="project" value="InterPro"/>
</dbReference>
<reference evidence="17" key="1">
    <citation type="journal article" date="2017" name="Nat. Ecol. Evol.">
        <title>Genome expansion and lineage-specific genetic innovations in the forest pathogenic fungi Armillaria.</title>
        <authorList>
            <person name="Sipos G."/>
            <person name="Prasanna A.N."/>
            <person name="Walter M.C."/>
            <person name="O'Connor E."/>
            <person name="Balint B."/>
            <person name="Krizsan K."/>
            <person name="Kiss B."/>
            <person name="Hess J."/>
            <person name="Varga T."/>
            <person name="Slot J."/>
            <person name="Riley R."/>
            <person name="Boka B."/>
            <person name="Rigling D."/>
            <person name="Barry K."/>
            <person name="Lee J."/>
            <person name="Mihaltcheva S."/>
            <person name="LaButti K."/>
            <person name="Lipzen A."/>
            <person name="Waldron R."/>
            <person name="Moloney N.M."/>
            <person name="Sperisen C."/>
            <person name="Kredics L."/>
            <person name="Vagvoelgyi C."/>
            <person name="Patrignani A."/>
            <person name="Fitzpatrick D."/>
            <person name="Nagy I."/>
            <person name="Doyle S."/>
            <person name="Anderson J.B."/>
            <person name="Grigoriev I.V."/>
            <person name="Gueldener U."/>
            <person name="Muensterkoetter M."/>
            <person name="Nagy L.G."/>
        </authorList>
    </citation>
    <scope>NUCLEOTIDE SEQUENCE [LARGE SCALE GENOMIC DNA]</scope>
    <source>
        <strain evidence="17">C18/9</strain>
    </source>
</reference>
<evidence type="ECO:0000256" key="4">
    <source>
        <dbReference type="ARBA" id="ARBA00010617"/>
    </source>
</evidence>
<dbReference type="GO" id="GO:0005506">
    <property type="term" value="F:iron ion binding"/>
    <property type="evidence" value="ECO:0007669"/>
    <property type="project" value="InterPro"/>
</dbReference>
<keyword evidence="15" id="KW-0732">Signal</keyword>
<accession>A0A284RWP2</accession>